<dbReference type="EMBL" id="JAVRHM010000001">
    <property type="protein sequence ID" value="MDT0688422.1"/>
    <property type="molecule type" value="Genomic_DNA"/>
</dbReference>
<dbReference type="Proteomes" id="UP001261624">
    <property type="component" value="Unassembled WGS sequence"/>
</dbReference>
<protein>
    <recommendedName>
        <fullName evidence="4">Lipoprotein</fullName>
    </recommendedName>
</protein>
<evidence type="ECO:0000313" key="3">
    <source>
        <dbReference type="Proteomes" id="UP001261624"/>
    </source>
</evidence>
<name>A0ABU3DZC7_9FLAO</name>
<dbReference type="RefSeq" id="WP_311679935.1">
    <property type="nucleotide sequence ID" value="NZ_JAVRHM010000001.1"/>
</dbReference>
<organism evidence="2 3">
    <name type="scientific">Autumnicola patrickiae</name>
    <dbReference type="NCBI Taxonomy" id="3075591"/>
    <lineage>
        <taxon>Bacteria</taxon>
        <taxon>Pseudomonadati</taxon>
        <taxon>Bacteroidota</taxon>
        <taxon>Flavobacteriia</taxon>
        <taxon>Flavobacteriales</taxon>
        <taxon>Flavobacteriaceae</taxon>
        <taxon>Autumnicola</taxon>
    </lineage>
</organism>
<proteinExistence type="predicted"/>
<keyword evidence="1" id="KW-0812">Transmembrane</keyword>
<accession>A0ABU3DZC7</accession>
<evidence type="ECO:0000256" key="1">
    <source>
        <dbReference type="SAM" id="Phobius"/>
    </source>
</evidence>
<keyword evidence="3" id="KW-1185">Reference proteome</keyword>
<gene>
    <name evidence="2" type="ORF">RM549_01395</name>
</gene>
<evidence type="ECO:0008006" key="4">
    <source>
        <dbReference type="Google" id="ProtNLM"/>
    </source>
</evidence>
<comment type="caution">
    <text evidence="2">The sequence shown here is derived from an EMBL/GenBank/DDBJ whole genome shotgun (WGS) entry which is preliminary data.</text>
</comment>
<feature type="transmembrane region" description="Helical" evidence="1">
    <location>
        <begin position="28"/>
        <end position="46"/>
    </location>
</feature>
<reference evidence="2 3" key="1">
    <citation type="submission" date="2023-09" db="EMBL/GenBank/DDBJ databases">
        <authorList>
            <person name="Rey-Velasco X."/>
        </authorList>
    </citation>
    <scope>NUCLEOTIDE SEQUENCE [LARGE SCALE GENOMIC DNA]</scope>
    <source>
        <strain evidence="2 3">F188</strain>
    </source>
</reference>
<keyword evidence="1" id="KW-1133">Transmembrane helix</keyword>
<keyword evidence="1" id="KW-0472">Membrane</keyword>
<sequence length="51" mass="5518">MNKTRIIGAVLLALGICAQFFIESNYAWIFGFAVGLGIALVITGRFRKKAG</sequence>
<evidence type="ECO:0000313" key="2">
    <source>
        <dbReference type="EMBL" id="MDT0688422.1"/>
    </source>
</evidence>